<dbReference type="InterPro" id="IPR036890">
    <property type="entry name" value="HATPase_C_sf"/>
</dbReference>
<sequence length="331" mass="35775">MDEGGALDGFSRVRVAVVLTDARAEDNPIVYVNSAFEQMTGYSRSAVVGRNCRFLQGEKTDKADVDRLRSALSEGRDVTLDILNYRADGEPFTNRVIIAPICDAESNPIYFLGIQKEVYASEKEESGPGSDILMALRGRVQEDLSLLLQQVSEVGEDRAPSAFEEMNRRIECLQLAYESVRLSDRQGALHPGIDLGALVSRAAAAVAHHEGRPGVRYVQSIDPMDVNLDAAVRVTLLMSEVLANAFHHAFDRMDDGFVELRLKRLAAGGLRLSVSDDGLGLPANAPFPDPNTVGGRLVNTLVGGLDATLTPVRGAAGTVVMIDVPVDMLEI</sequence>
<dbReference type="Proteomes" id="UP001243420">
    <property type="component" value="Chromosome"/>
</dbReference>
<dbReference type="Gene3D" id="3.30.565.10">
    <property type="entry name" value="Histidine kinase-like ATPase, C-terminal domain"/>
    <property type="match status" value="1"/>
</dbReference>
<dbReference type="Gene3D" id="3.30.450.20">
    <property type="entry name" value="PAS domain"/>
    <property type="match status" value="1"/>
</dbReference>
<dbReference type="SUPFAM" id="SSF55874">
    <property type="entry name" value="ATPase domain of HSP90 chaperone/DNA topoisomerase II/histidine kinase"/>
    <property type="match status" value="1"/>
</dbReference>
<dbReference type="SUPFAM" id="SSF55785">
    <property type="entry name" value="PYP-like sensor domain (PAS domain)"/>
    <property type="match status" value="1"/>
</dbReference>
<feature type="domain" description="PAS" evidence="4">
    <location>
        <begin position="17"/>
        <end position="75"/>
    </location>
</feature>
<dbReference type="InterPro" id="IPR000014">
    <property type="entry name" value="PAS"/>
</dbReference>
<keyword evidence="6" id="KW-1185">Reference proteome</keyword>
<dbReference type="Pfam" id="PF13426">
    <property type="entry name" value="PAS_9"/>
    <property type="match status" value="1"/>
</dbReference>
<dbReference type="PANTHER" id="PTHR47429:SF2">
    <property type="entry name" value="PROTEIN TWIN LOV 1"/>
    <property type="match status" value="1"/>
</dbReference>
<dbReference type="InterPro" id="IPR035965">
    <property type="entry name" value="PAS-like_dom_sf"/>
</dbReference>
<proteinExistence type="predicted"/>
<evidence type="ECO:0000259" key="4">
    <source>
        <dbReference type="PROSITE" id="PS50112"/>
    </source>
</evidence>
<dbReference type="EMBL" id="CP122537">
    <property type="protein sequence ID" value="WGH79325.1"/>
    <property type="molecule type" value="Genomic_DNA"/>
</dbReference>
<keyword evidence="2" id="KW-0288">FMN</keyword>
<dbReference type="NCBIfam" id="TIGR00229">
    <property type="entry name" value="sensory_box"/>
    <property type="match status" value="1"/>
</dbReference>
<evidence type="ECO:0000313" key="5">
    <source>
        <dbReference type="EMBL" id="WGH79325.1"/>
    </source>
</evidence>
<keyword evidence="3" id="KW-0157">Chromophore</keyword>
<gene>
    <name evidence="5" type="ORF">P8627_03405</name>
</gene>
<evidence type="ECO:0000313" key="6">
    <source>
        <dbReference type="Proteomes" id="UP001243420"/>
    </source>
</evidence>
<accession>A0ABY8LGR6</accession>
<keyword evidence="1" id="KW-0285">Flavoprotein</keyword>
<name>A0ABY8LGR6_9RHOB</name>
<organism evidence="5 6">
    <name type="scientific">Jannaschia ovalis</name>
    <dbReference type="NCBI Taxonomy" id="3038773"/>
    <lineage>
        <taxon>Bacteria</taxon>
        <taxon>Pseudomonadati</taxon>
        <taxon>Pseudomonadota</taxon>
        <taxon>Alphaproteobacteria</taxon>
        <taxon>Rhodobacterales</taxon>
        <taxon>Roseobacteraceae</taxon>
        <taxon>Jannaschia</taxon>
    </lineage>
</organism>
<dbReference type="CDD" id="cd00130">
    <property type="entry name" value="PAS"/>
    <property type="match status" value="1"/>
</dbReference>
<dbReference type="RefSeq" id="WP_279966167.1">
    <property type="nucleotide sequence ID" value="NZ_CP122537.1"/>
</dbReference>
<evidence type="ECO:0000256" key="1">
    <source>
        <dbReference type="ARBA" id="ARBA00022630"/>
    </source>
</evidence>
<protein>
    <submittedName>
        <fullName evidence="5">PAS domain-containing protein</fullName>
    </submittedName>
</protein>
<dbReference type="PANTHER" id="PTHR47429">
    <property type="entry name" value="PROTEIN TWIN LOV 1"/>
    <property type="match status" value="1"/>
</dbReference>
<dbReference type="PROSITE" id="PS50112">
    <property type="entry name" value="PAS"/>
    <property type="match status" value="1"/>
</dbReference>
<evidence type="ECO:0000256" key="2">
    <source>
        <dbReference type="ARBA" id="ARBA00022643"/>
    </source>
</evidence>
<reference evidence="5 6" key="1">
    <citation type="submission" date="2023-04" db="EMBL/GenBank/DDBJ databases">
        <title>Jannaschia ovalis sp. nov., a marine bacterium isolated from sea tidal flat.</title>
        <authorList>
            <person name="Kwon D.Y."/>
            <person name="Kim J.-J."/>
        </authorList>
    </citation>
    <scope>NUCLEOTIDE SEQUENCE [LARGE SCALE GENOMIC DNA]</scope>
    <source>
        <strain evidence="5 6">GRR-S6-38</strain>
    </source>
</reference>
<evidence type="ECO:0000256" key="3">
    <source>
        <dbReference type="ARBA" id="ARBA00022991"/>
    </source>
</evidence>